<evidence type="ECO:0000313" key="2">
    <source>
        <dbReference type="EMBL" id="GFT44038.1"/>
    </source>
</evidence>
<dbReference type="AlphaFoldDB" id="A0A8X6P2W5"/>
<dbReference type="PANTHER" id="PTHR15131:SF3">
    <property type="entry name" value="SNRNA-ACTIVATING PROTEIN COMPLEX SUBUNIT 1"/>
    <property type="match status" value="1"/>
</dbReference>
<dbReference type="PANTHER" id="PTHR15131">
    <property type="entry name" value="SMALL NUCLEAR RNA ACTIVATING COMPLEX, POLYPEPTIDE 1"/>
    <property type="match status" value="1"/>
</dbReference>
<feature type="region of interest" description="Disordered" evidence="1">
    <location>
        <begin position="284"/>
        <end position="312"/>
    </location>
</feature>
<dbReference type="OrthoDB" id="20127at2759"/>
<name>A0A8X6P2W5_NEPPI</name>
<dbReference type="GO" id="GO:0043565">
    <property type="term" value="F:sequence-specific DNA binding"/>
    <property type="evidence" value="ECO:0007669"/>
    <property type="project" value="TreeGrafter"/>
</dbReference>
<dbReference type="GO" id="GO:0019185">
    <property type="term" value="C:snRNA-activating protein complex"/>
    <property type="evidence" value="ECO:0007669"/>
    <property type="project" value="TreeGrafter"/>
</dbReference>
<dbReference type="GO" id="GO:0042795">
    <property type="term" value="P:snRNA transcription by RNA polymerase II"/>
    <property type="evidence" value="ECO:0007669"/>
    <property type="project" value="TreeGrafter"/>
</dbReference>
<keyword evidence="3" id="KW-1185">Reference proteome</keyword>
<dbReference type="Pfam" id="PF09808">
    <property type="entry name" value="SNAPC1"/>
    <property type="match status" value="1"/>
</dbReference>
<evidence type="ECO:0000313" key="3">
    <source>
        <dbReference type="Proteomes" id="UP000887013"/>
    </source>
</evidence>
<feature type="compositionally biased region" description="Low complexity" evidence="1">
    <location>
        <begin position="375"/>
        <end position="385"/>
    </location>
</feature>
<sequence length="393" mass="45512">MRLTNIISKNYLYIMRVPKYVAAGFSNDAEKLMMDFLQETSPEFSVFAAKWKACSFAAIYLGRQKIELQQFTQEIFQITLKYLKSTSIYRRIGTTYLLYALFRSQILDPPIKIRIVLEEFKVFQELQVIAVEKNYKTLHYVIDFLIKNAFDFVANGTLFGPKTSRFYKEHDSEFEFLLNDFKGEMAEIIDDDIVKEVNDLNDLYVKIKSKFQDPKWTECLDFKIRMQALRDLLGVEIGENTENTTIEQDDIGARRAKLKLSSFSQRALFRQLNASGSDEERDFDRLHICPKAPKRGRGRRRNSRGKKKMGRPSCIDKLEEMLVESSCDESKPVVDESKSSLVRNDSQRKRGPISRCGYLEYYDDTIVQNAEPHLSESSPSPSPISSDEDALVF</sequence>
<comment type="caution">
    <text evidence="2">The sequence shown here is derived from an EMBL/GenBank/DDBJ whole genome shotgun (WGS) entry which is preliminary data.</text>
</comment>
<evidence type="ECO:0000256" key="1">
    <source>
        <dbReference type="SAM" id="MobiDB-lite"/>
    </source>
</evidence>
<dbReference type="GO" id="GO:0042796">
    <property type="term" value="P:snRNA transcription by RNA polymerase III"/>
    <property type="evidence" value="ECO:0007669"/>
    <property type="project" value="TreeGrafter"/>
</dbReference>
<protein>
    <submittedName>
        <fullName evidence="2">snRNA-activating protein complex subunit 1</fullName>
    </submittedName>
</protein>
<feature type="compositionally biased region" description="Basic residues" evidence="1">
    <location>
        <begin position="292"/>
        <end position="310"/>
    </location>
</feature>
<accession>A0A8X6P2W5</accession>
<dbReference type="Proteomes" id="UP000887013">
    <property type="component" value="Unassembled WGS sequence"/>
</dbReference>
<feature type="region of interest" description="Disordered" evidence="1">
    <location>
        <begin position="326"/>
        <end position="352"/>
    </location>
</feature>
<feature type="compositionally biased region" description="Basic and acidic residues" evidence="1">
    <location>
        <begin position="328"/>
        <end position="338"/>
    </location>
</feature>
<proteinExistence type="predicted"/>
<dbReference type="InterPro" id="IPR019188">
    <property type="entry name" value="SNAPC1"/>
</dbReference>
<organism evidence="2 3">
    <name type="scientific">Nephila pilipes</name>
    <name type="common">Giant wood spider</name>
    <name type="synonym">Nephila maculata</name>
    <dbReference type="NCBI Taxonomy" id="299642"/>
    <lineage>
        <taxon>Eukaryota</taxon>
        <taxon>Metazoa</taxon>
        <taxon>Ecdysozoa</taxon>
        <taxon>Arthropoda</taxon>
        <taxon>Chelicerata</taxon>
        <taxon>Arachnida</taxon>
        <taxon>Araneae</taxon>
        <taxon>Araneomorphae</taxon>
        <taxon>Entelegynae</taxon>
        <taxon>Araneoidea</taxon>
        <taxon>Nephilidae</taxon>
        <taxon>Nephila</taxon>
    </lineage>
</organism>
<gene>
    <name evidence="2" type="primary">SNAPC1</name>
    <name evidence="2" type="ORF">NPIL_373981</name>
</gene>
<reference evidence="2" key="1">
    <citation type="submission" date="2020-08" db="EMBL/GenBank/DDBJ databases">
        <title>Multicomponent nature underlies the extraordinary mechanical properties of spider dragline silk.</title>
        <authorList>
            <person name="Kono N."/>
            <person name="Nakamura H."/>
            <person name="Mori M."/>
            <person name="Yoshida Y."/>
            <person name="Ohtoshi R."/>
            <person name="Malay A.D."/>
            <person name="Moran D.A.P."/>
            <person name="Tomita M."/>
            <person name="Numata K."/>
            <person name="Arakawa K."/>
        </authorList>
    </citation>
    <scope>NUCLEOTIDE SEQUENCE</scope>
</reference>
<feature type="region of interest" description="Disordered" evidence="1">
    <location>
        <begin position="369"/>
        <end position="393"/>
    </location>
</feature>
<dbReference type="EMBL" id="BMAW01064220">
    <property type="protein sequence ID" value="GFT44038.1"/>
    <property type="molecule type" value="Genomic_DNA"/>
</dbReference>